<comment type="cofactor">
    <cofactor evidence="1">
        <name>Zn(2+)</name>
        <dbReference type="ChEBI" id="CHEBI:29105"/>
    </cofactor>
</comment>
<dbReference type="Gene3D" id="3.40.630.10">
    <property type="entry name" value="Zn peptidases"/>
    <property type="match status" value="1"/>
</dbReference>
<sequence>MKKIYNCAIDTQNPDDFVMRYCQTMRGLKENPAKTNRDSDSDSDDDDSSATEINYPPTQQSDDKVRKTPDTDATDSDESGDGNDDDDDCDDTNIKCKSLKLDAQIQKNSTAKCCNDEFTSNLPQFSRSSVGGSKYLLNAHPNPPEIEDLVFESRFESGNLAKAVKITSGYYELYLRPDMYTNRHTQWFYFRVMNTRKKINYRFSIVNLVKSDSLYNEGMRPLMYSTIEANTSLIGWRRCGENITYFRNDDTFPLNDDDDENGSYTLTFNIEFQHDNDTVYFAHSYPYTYSDLQDYLMAIQRHPVKSKYCKLRLLCRSLAGNNIYYLTVTAPQTEEEAVKKRAVVVSARVHPGETPSSWMMKGLMDFITGDSYVAKRLRHKFIFKLIPMLNPDGVIVGNTRSSLTGKDLNRQYRTVIRETYPSIWYTKAMIKRLMDDCGVVMYCDMHAHSRKHNVFIYGCENKRQPEKKLSEQVFPLMLHKNVADKFSFESCKFKIQKNKEGTGRIVVWMLGVTNSYTIEASFGGTTLGSRSGTHFNTMDYEQLGRAFCETLMDYYDENPLKERLRMKILNRLSKEGSSADEPLNIPLSDYSSDEGDTSSDSSENEANKSIYEGPCCQPLKVPPSSPVMPSKLKCNKKRPVTLKKNHKFPARPIIDIPTTDPGLDLCYSTSDEDYETDGDVFGRVCKGKLLRRSPQLIADTSIHMPPELIITSAKKTDDELGDKSGKVSEVTAQSISEFPPINSSKRAKSWHSFNRCMATLKITTNPTQDVISYDAAESLQLKLSLKKQIWAGAWPGKNGIDRSRPLSWGVSSISGKKTLVGHPRMHDYDSESLLTACSQKLAAWQESEKQNASSTIPGDKKTPRKQTSVSVGAIQGKSLGEKGTKTRKNTAAIVTPTKSLPEEQGKPKRNPSICLTTIVKATDFFTHLAKSTKTPKSRDVPSSALLAPPTLTSSAFVPNANHTGHNKPKSPSKFRTGAIVVTAVQPGKKSKKLRPPRRRNHETSDSDSENAKTFVRKVRTKIKRKKGKSNKEKH</sequence>
<dbReference type="GO" id="GO:0008270">
    <property type="term" value="F:zinc ion binding"/>
    <property type="evidence" value="ECO:0007669"/>
    <property type="project" value="InterPro"/>
</dbReference>
<dbReference type="Pfam" id="PF00246">
    <property type="entry name" value="Peptidase_M14"/>
    <property type="match status" value="1"/>
</dbReference>
<accession>A0A1B0CST1</accession>
<dbReference type="PANTHER" id="PTHR12756:SF45">
    <property type="entry name" value="CYTOSOLIC CARBOXYPEPTIDASE NNA1"/>
    <property type="match status" value="1"/>
</dbReference>
<keyword evidence="6" id="KW-0378">Hydrolase</keyword>
<evidence type="ECO:0000256" key="1">
    <source>
        <dbReference type="ARBA" id="ARBA00001947"/>
    </source>
</evidence>
<proteinExistence type="inferred from homology"/>
<keyword evidence="4" id="KW-0645">Protease</keyword>
<feature type="compositionally biased region" description="Basic and acidic residues" evidence="10">
    <location>
        <begin position="27"/>
        <end position="40"/>
    </location>
</feature>
<feature type="region of interest" description="Disordered" evidence="10">
    <location>
        <begin position="848"/>
        <end position="911"/>
    </location>
</feature>
<protein>
    <recommendedName>
        <fullName evidence="11">Peptidase M14 domain-containing protein</fullName>
    </recommendedName>
</protein>
<keyword evidence="3" id="KW-0121">Carboxypeptidase</keyword>
<evidence type="ECO:0000256" key="6">
    <source>
        <dbReference type="ARBA" id="ARBA00022801"/>
    </source>
</evidence>
<dbReference type="PANTHER" id="PTHR12756">
    <property type="entry name" value="CYTOSOLIC CARBOXYPEPTIDASE"/>
    <property type="match status" value="1"/>
</dbReference>
<feature type="domain" description="Peptidase M14" evidence="11">
    <location>
        <begin position="285"/>
        <end position="555"/>
    </location>
</feature>
<feature type="compositionally biased region" description="Basic residues" evidence="10">
    <location>
        <begin position="1014"/>
        <end position="1034"/>
    </location>
</feature>
<feature type="compositionally biased region" description="Polar residues" evidence="10">
    <location>
        <begin position="952"/>
        <end position="963"/>
    </location>
</feature>
<dbReference type="FunFam" id="3.40.630.10:FF:000011">
    <property type="entry name" value="cytosolic carboxypeptidase 2 isoform X1"/>
    <property type="match status" value="1"/>
</dbReference>
<evidence type="ECO:0000256" key="3">
    <source>
        <dbReference type="ARBA" id="ARBA00022645"/>
    </source>
</evidence>
<evidence type="ECO:0000256" key="5">
    <source>
        <dbReference type="ARBA" id="ARBA00022723"/>
    </source>
</evidence>
<dbReference type="GO" id="GO:0006508">
    <property type="term" value="P:proteolysis"/>
    <property type="evidence" value="ECO:0007669"/>
    <property type="project" value="UniProtKB-KW"/>
</dbReference>
<dbReference type="GO" id="GO:0004181">
    <property type="term" value="F:metallocarboxypeptidase activity"/>
    <property type="evidence" value="ECO:0007669"/>
    <property type="project" value="InterPro"/>
</dbReference>
<dbReference type="InterPro" id="IPR050821">
    <property type="entry name" value="Cytosolic_carboxypeptidase"/>
</dbReference>
<dbReference type="Gene3D" id="2.60.40.3120">
    <property type="match status" value="1"/>
</dbReference>
<dbReference type="EMBL" id="AJWK01026559">
    <property type="status" value="NOT_ANNOTATED_CDS"/>
    <property type="molecule type" value="Genomic_DNA"/>
</dbReference>
<evidence type="ECO:0000256" key="2">
    <source>
        <dbReference type="ARBA" id="ARBA00005988"/>
    </source>
</evidence>
<dbReference type="EMBL" id="AJWK01026560">
    <property type="status" value="NOT_ANNOTATED_CDS"/>
    <property type="molecule type" value="Genomic_DNA"/>
</dbReference>
<keyword evidence="5" id="KW-0479">Metal-binding</keyword>
<dbReference type="InterPro" id="IPR040626">
    <property type="entry name" value="Pepdidase_M14_N"/>
</dbReference>
<feature type="region of interest" description="Disordered" evidence="10">
    <location>
        <begin position="27"/>
        <end position="89"/>
    </location>
</feature>
<evidence type="ECO:0000256" key="7">
    <source>
        <dbReference type="ARBA" id="ARBA00022833"/>
    </source>
</evidence>
<dbReference type="SUPFAM" id="SSF53187">
    <property type="entry name" value="Zn-dependent exopeptidases"/>
    <property type="match status" value="1"/>
</dbReference>
<dbReference type="CDD" id="cd06907">
    <property type="entry name" value="M14_AGBL2-3_like"/>
    <property type="match status" value="1"/>
</dbReference>
<name>A0A1B0CST1_LUTLO</name>
<keyword evidence="13" id="KW-1185">Reference proteome</keyword>
<dbReference type="Pfam" id="PF18027">
    <property type="entry name" value="Pepdidase_M14_N"/>
    <property type="match status" value="1"/>
</dbReference>
<evidence type="ECO:0000256" key="8">
    <source>
        <dbReference type="ARBA" id="ARBA00023049"/>
    </source>
</evidence>
<dbReference type="EnsemblMetazoa" id="LLOJ007930-RA">
    <property type="protein sequence ID" value="LLOJ007930-PA"/>
    <property type="gene ID" value="LLOJ007930"/>
</dbReference>
<feature type="compositionally biased region" description="Polar residues" evidence="10">
    <location>
        <begin position="50"/>
        <end position="60"/>
    </location>
</feature>
<evidence type="ECO:0000313" key="12">
    <source>
        <dbReference type="EnsemblMetazoa" id="LLOJ007930-PA"/>
    </source>
</evidence>
<reference evidence="12" key="1">
    <citation type="submission" date="2020-05" db="UniProtKB">
        <authorList>
            <consortium name="EnsemblMetazoa"/>
        </authorList>
    </citation>
    <scope>IDENTIFICATION</scope>
    <source>
        <strain evidence="12">Jacobina</strain>
    </source>
</reference>
<keyword evidence="8" id="KW-0482">Metalloprotease</keyword>
<organism evidence="12 13">
    <name type="scientific">Lutzomyia longipalpis</name>
    <name type="common">Sand fly</name>
    <dbReference type="NCBI Taxonomy" id="7200"/>
    <lineage>
        <taxon>Eukaryota</taxon>
        <taxon>Metazoa</taxon>
        <taxon>Ecdysozoa</taxon>
        <taxon>Arthropoda</taxon>
        <taxon>Hexapoda</taxon>
        <taxon>Insecta</taxon>
        <taxon>Pterygota</taxon>
        <taxon>Neoptera</taxon>
        <taxon>Endopterygota</taxon>
        <taxon>Diptera</taxon>
        <taxon>Nematocera</taxon>
        <taxon>Psychodoidea</taxon>
        <taxon>Psychodidae</taxon>
        <taxon>Lutzomyia</taxon>
        <taxon>Lutzomyia</taxon>
    </lineage>
</organism>
<dbReference type="AlphaFoldDB" id="A0A1B0CST1"/>
<comment type="similarity">
    <text evidence="2 9">Belongs to the peptidase M14 family.</text>
</comment>
<feature type="compositionally biased region" description="Acidic residues" evidence="10">
    <location>
        <begin position="72"/>
        <end position="89"/>
    </location>
</feature>
<feature type="compositionally biased region" description="Basic residues" evidence="10">
    <location>
        <begin position="988"/>
        <end position="1000"/>
    </location>
</feature>
<evidence type="ECO:0000313" key="13">
    <source>
        <dbReference type="Proteomes" id="UP000092461"/>
    </source>
</evidence>
<dbReference type="VEuPathDB" id="VectorBase:LLONM1_004730"/>
<keyword evidence="7" id="KW-0862">Zinc</keyword>
<evidence type="ECO:0000256" key="9">
    <source>
        <dbReference type="PROSITE-ProRule" id="PRU01379"/>
    </source>
</evidence>
<feature type="region of interest" description="Disordered" evidence="10">
    <location>
        <begin position="575"/>
        <end position="615"/>
    </location>
</feature>
<dbReference type="VEuPathDB" id="VectorBase:LLOJ007930"/>
<feature type="active site" description="Proton donor/acceptor" evidence="9">
    <location>
        <position position="519"/>
    </location>
</feature>
<evidence type="ECO:0000256" key="4">
    <source>
        <dbReference type="ARBA" id="ARBA00022670"/>
    </source>
</evidence>
<dbReference type="InterPro" id="IPR000834">
    <property type="entry name" value="Peptidase_M14"/>
</dbReference>
<feature type="compositionally biased region" description="Basic and acidic residues" evidence="10">
    <location>
        <begin position="61"/>
        <end position="70"/>
    </location>
</feature>
<dbReference type="Proteomes" id="UP000092461">
    <property type="component" value="Unassembled WGS sequence"/>
</dbReference>
<dbReference type="PROSITE" id="PS52035">
    <property type="entry name" value="PEPTIDASE_M14"/>
    <property type="match status" value="1"/>
</dbReference>
<evidence type="ECO:0000256" key="10">
    <source>
        <dbReference type="SAM" id="MobiDB-lite"/>
    </source>
</evidence>
<evidence type="ECO:0000259" key="11">
    <source>
        <dbReference type="PROSITE" id="PS52035"/>
    </source>
</evidence>
<feature type="region of interest" description="Disordered" evidence="10">
    <location>
        <begin position="952"/>
        <end position="1034"/>
    </location>
</feature>